<sequence length="123" mass="13134">MQENIESTKPKGKPVKASKTRCPTMHDSLPINSQPGSTRGSSTSQLVLEIPCGFSSNVFVVSMLQAVQPVDASTGTRSHQRDIIRSNAPIQTGPLLAKKNHPRPKGFPSTEIHSGPEMCSSGP</sequence>
<organism evidence="1 2">
    <name type="scientific">Dallia pectoralis</name>
    <name type="common">Alaska blackfish</name>
    <dbReference type="NCBI Taxonomy" id="75939"/>
    <lineage>
        <taxon>Eukaryota</taxon>
        <taxon>Metazoa</taxon>
        <taxon>Chordata</taxon>
        <taxon>Craniata</taxon>
        <taxon>Vertebrata</taxon>
        <taxon>Euteleostomi</taxon>
        <taxon>Actinopterygii</taxon>
        <taxon>Neopterygii</taxon>
        <taxon>Teleostei</taxon>
        <taxon>Protacanthopterygii</taxon>
        <taxon>Esociformes</taxon>
        <taxon>Umbridae</taxon>
        <taxon>Dallia</taxon>
    </lineage>
</organism>
<comment type="caution">
    <text evidence="1">The sequence shown here is derived from an EMBL/GenBank/DDBJ whole genome shotgun (WGS) entry which is preliminary data.</text>
</comment>
<gene>
    <name evidence="1" type="ORF">DPEC_G00044830</name>
</gene>
<name>A0ACC2H9F2_DALPE</name>
<reference evidence="1" key="1">
    <citation type="submission" date="2021-05" db="EMBL/GenBank/DDBJ databases">
        <authorList>
            <person name="Pan Q."/>
            <person name="Jouanno E."/>
            <person name="Zahm M."/>
            <person name="Klopp C."/>
            <person name="Cabau C."/>
            <person name="Louis A."/>
            <person name="Berthelot C."/>
            <person name="Parey E."/>
            <person name="Roest Crollius H."/>
            <person name="Montfort J."/>
            <person name="Robinson-Rechavi M."/>
            <person name="Bouchez O."/>
            <person name="Lampietro C."/>
            <person name="Lopez Roques C."/>
            <person name="Donnadieu C."/>
            <person name="Postlethwait J."/>
            <person name="Bobe J."/>
            <person name="Dillon D."/>
            <person name="Chandos A."/>
            <person name="von Hippel F."/>
            <person name="Guiguen Y."/>
        </authorList>
    </citation>
    <scope>NUCLEOTIDE SEQUENCE</scope>
    <source>
        <strain evidence="1">YG-Jan2019</strain>
    </source>
</reference>
<dbReference type="EMBL" id="CM055731">
    <property type="protein sequence ID" value="KAJ8012626.1"/>
    <property type="molecule type" value="Genomic_DNA"/>
</dbReference>
<dbReference type="Proteomes" id="UP001157502">
    <property type="component" value="Chromosome 4"/>
</dbReference>
<evidence type="ECO:0000313" key="1">
    <source>
        <dbReference type="EMBL" id="KAJ8012626.1"/>
    </source>
</evidence>
<keyword evidence="2" id="KW-1185">Reference proteome</keyword>
<protein>
    <submittedName>
        <fullName evidence="1">Uncharacterized protein</fullName>
    </submittedName>
</protein>
<accession>A0ACC2H9F2</accession>
<proteinExistence type="predicted"/>
<evidence type="ECO:0000313" key="2">
    <source>
        <dbReference type="Proteomes" id="UP001157502"/>
    </source>
</evidence>